<gene>
    <name evidence="2" type="ORF">BK749_09325</name>
</gene>
<accession>A0A243CXW0</accession>
<dbReference type="PANTHER" id="PTHR43861">
    <property type="entry name" value="TRANS-ACONITATE 2-METHYLTRANSFERASE-RELATED"/>
    <property type="match status" value="1"/>
</dbReference>
<dbReference type="InterPro" id="IPR013216">
    <property type="entry name" value="Methyltransf_11"/>
</dbReference>
<feature type="domain" description="Methyltransferase type 11" evidence="1">
    <location>
        <begin position="104"/>
        <end position="196"/>
    </location>
</feature>
<keyword evidence="2" id="KW-0808">Transferase</keyword>
<dbReference type="Pfam" id="PF08241">
    <property type="entry name" value="Methyltransf_11"/>
    <property type="match status" value="1"/>
</dbReference>
<dbReference type="SUPFAM" id="SSF53335">
    <property type="entry name" value="S-adenosyl-L-methionine-dependent methyltransferases"/>
    <property type="match status" value="1"/>
</dbReference>
<evidence type="ECO:0000313" key="2">
    <source>
        <dbReference type="EMBL" id="OTY77327.1"/>
    </source>
</evidence>
<proteinExistence type="predicted"/>
<dbReference type="CDD" id="cd02440">
    <property type="entry name" value="AdoMet_MTases"/>
    <property type="match status" value="1"/>
</dbReference>
<organism evidence="2 3">
    <name type="scientific">Bacillus thuringiensis serovar vazensis</name>
    <dbReference type="NCBI Taxonomy" id="180867"/>
    <lineage>
        <taxon>Bacteria</taxon>
        <taxon>Bacillati</taxon>
        <taxon>Bacillota</taxon>
        <taxon>Bacilli</taxon>
        <taxon>Bacillales</taxon>
        <taxon>Bacillaceae</taxon>
        <taxon>Bacillus</taxon>
        <taxon>Bacillus cereus group</taxon>
    </lineage>
</organism>
<keyword evidence="2" id="KW-0489">Methyltransferase</keyword>
<dbReference type="EMBL" id="NFDQ01000038">
    <property type="protein sequence ID" value="OTY77327.1"/>
    <property type="molecule type" value="Genomic_DNA"/>
</dbReference>
<reference evidence="2 3" key="1">
    <citation type="submission" date="2016-10" db="EMBL/GenBank/DDBJ databases">
        <title>Comparative genomics of Bacillus thuringiensis reveals a path to pathogens against multiple invertebrate hosts.</title>
        <authorList>
            <person name="Zheng J."/>
            <person name="Gao Q."/>
            <person name="Liu H."/>
            <person name="Peng D."/>
            <person name="Ruan L."/>
            <person name="Sun M."/>
        </authorList>
    </citation>
    <scope>NUCLEOTIDE SEQUENCE [LARGE SCALE GENOMIC DNA]</scope>
    <source>
        <strain evidence="2">BGSC 4CE1</strain>
    </source>
</reference>
<comment type="caution">
    <text evidence="2">The sequence shown here is derived from an EMBL/GenBank/DDBJ whole genome shotgun (WGS) entry which is preliminary data.</text>
</comment>
<dbReference type="Proteomes" id="UP000194911">
    <property type="component" value="Unassembled WGS sequence"/>
</dbReference>
<dbReference type="GO" id="GO:0032259">
    <property type="term" value="P:methylation"/>
    <property type="evidence" value="ECO:0007669"/>
    <property type="project" value="UniProtKB-KW"/>
</dbReference>
<sequence>MQRGEISMKKRKDIHFRIEEKLLERFESALHYEGLKKTDVLTHAIQQFCMKVEYEKMNDVKRQYSVSNNLQTRIDTHKHYEEKQVNLDEIVIEHLQLQGRERILEVGCANGKFLSLLQANGHKGQLTGFDQSEAMLSEATKTNNLIEWRLGDAGKLPFEANYYDLIVARHMLYHMKDVEKTIQGFHKVIHPGGSLLATTNSNVTLPRIVEMCNRMLDTFDLPKTTSSVTPFCLENGKEILQSVFPTVEVSVIHNALVFHHATPIVNYISSMFPSLNIPDNTLLHAEMKDWLKEEVENELLLHNGIWRDPKTLAIYRCQKEKS</sequence>
<evidence type="ECO:0000259" key="1">
    <source>
        <dbReference type="Pfam" id="PF08241"/>
    </source>
</evidence>
<dbReference type="AlphaFoldDB" id="A0A243CXW0"/>
<name>A0A243CXW0_BACTU</name>
<dbReference type="PANTHER" id="PTHR43861:SF1">
    <property type="entry name" value="TRANS-ACONITATE 2-METHYLTRANSFERASE"/>
    <property type="match status" value="1"/>
</dbReference>
<evidence type="ECO:0000313" key="3">
    <source>
        <dbReference type="Proteomes" id="UP000194911"/>
    </source>
</evidence>
<dbReference type="GO" id="GO:0008757">
    <property type="term" value="F:S-adenosylmethionine-dependent methyltransferase activity"/>
    <property type="evidence" value="ECO:0007669"/>
    <property type="project" value="InterPro"/>
</dbReference>
<protein>
    <submittedName>
        <fullName evidence="2">SAM-dependent methyltransferase</fullName>
    </submittedName>
</protein>
<dbReference type="Gene3D" id="3.40.50.150">
    <property type="entry name" value="Vaccinia Virus protein VP39"/>
    <property type="match status" value="1"/>
</dbReference>
<dbReference type="InterPro" id="IPR029063">
    <property type="entry name" value="SAM-dependent_MTases_sf"/>
</dbReference>